<dbReference type="SUPFAM" id="SSF53383">
    <property type="entry name" value="PLP-dependent transferases"/>
    <property type="match status" value="1"/>
</dbReference>
<evidence type="ECO:0000256" key="4">
    <source>
        <dbReference type="ARBA" id="ARBA00022898"/>
    </source>
</evidence>
<dbReference type="CDD" id="cd07377">
    <property type="entry name" value="WHTH_GntR"/>
    <property type="match status" value="1"/>
</dbReference>
<dbReference type="PANTHER" id="PTHR46577:SF2">
    <property type="entry name" value="TRANSCRIPTIONAL REGULATORY PROTEIN"/>
    <property type="match status" value="1"/>
</dbReference>
<evidence type="ECO:0000313" key="10">
    <source>
        <dbReference type="Proteomes" id="UP000001930"/>
    </source>
</evidence>
<evidence type="ECO:0000256" key="2">
    <source>
        <dbReference type="ARBA" id="ARBA00022576"/>
    </source>
</evidence>
<dbReference type="FunFam" id="3.40.640.10:FF:000023">
    <property type="entry name" value="Transcriptional regulator, GntR family"/>
    <property type="match status" value="1"/>
</dbReference>
<dbReference type="Gene3D" id="1.10.10.10">
    <property type="entry name" value="Winged helix-like DNA-binding domain superfamily/Winged helix DNA-binding domain"/>
    <property type="match status" value="1"/>
</dbReference>
<dbReference type="EMBL" id="CP000085">
    <property type="protein sequence ID" value="ABC35477.1"/>
    <property type="molecule type" value="Genomic_DNA"/>
</dbReference>
<dbReference type="HOGENOM" id="CLU_017584_0_0_4"/>
<dbReference type="InterPro" id="IPR051446">
    <property type="entry name" value="HTH_trans_reg/aminotransferase"/>
</dbReference>
<dbReference type="InterPro" id="IPR036390">
    <property type="entry name" value="WH_DNA-bd_sf"/>
</dbReference>
<dbReference type="AlphaFoldDB" id="Q2T5D2"/>
<dbReference type="InterPro" id="IPR000524">
    <property type="entry name" value="Tscrpt_reg_HTH_GntR"/>
</dbReference>
<dbReference type="InterPro" id="IPR015424">
    <property type="entry name" value="PyrdxlP-dep_Trfase"/>
</dbReference>
<dbReference type="SUPFAM" id="SSF46785">
    <property type="entry name" value="Winged helix' DNA-binding domain"/>
    <property type="match status" value="1"/>
</dbReference>
<organism evidence="9 10">
    <name type="scientific">Burkholderia thailandensis (strain ATCC 700388 / DSM 13276 / CCUG 48851 / CIP 106301 / E264)</name>
    <dbReference type="NCBI Taxonomy" id="271848"/>
    <lineage>
        <taxon>Bacteria</taxon>
        <taxon>Pseudomonadati</taxon>
        <taxon>Pseudomonadota</taxon>
        <taxon>Betaproteobacteria</taxon>
        <taxon>Burkholderiales</taxon>
        <taxon>Burkholderiaceae</taxon>
        <taxon>Burkholderia</taxon>
        <taxon>pseudomallei group</taxon>
    </lineage>
</organism>
<dbReference type="KEGG" id="bte:BTH_II1421"/>
<evidence type="ECO:0000259" key="8">
    <source>
        <dbReference type="PROSITE" id="PS50949"/>
    </source>
</evidence>
<dbReference type="Gene3D" id="3.90.1150.10">
    <property type="entry name" value="Aspartate Aminotransferase, domain 1"/>
    <property type="match status" value="1"/>
</dbReference>
<evidence type="ECO:0000256" key="5">
    <source>
        <dbReference type="ARBA" id="ARBA00023015"/>
    </source>
</evidence>
<gene>
    <name evidence="9" type="ordered locus">BTH_II1421</name>
</gene>
<keyword evidence="4" id="KW-0663">Pyridoxal phosphate</keyword>
<dbReference type="InterPro" id="IPR015421">
    <property type="entry name" value="PyrdxlP-dep_Trfase_major"/>
</dbReference>
<dbReference type="PROSITE" id="PS50949">
    <property type="entry name" value="HTH_GNTR"/>
    <property type="match status" value="1"/>
</dbReference>
<keyword evidence="5" id="KW-0805">Transcription regulation</keyword>
<keyword evidence="6" id="KW-0238">DNA-binding</keyword>
<name>Q2T5D2_BURTA</name>
<dbReference type="GO" id="GO:0003700">
    <property type="term" value="F:DNA-binding transcription factor activity"/>
    <property type="evidence" value="ECO:0007669"/>
    <property type="project" value="InterPro"/>
</dbReference>
<keyword evidence="7" id="KW-0804">Transcription</keyword>
<sequence>MSSKCLSAGWGRRRNEAYARGGAGRGHTSPKRERAQLLNLVRCVKKLYSCVSTNGQAGRTVKRYEQLADDIDAMIRRGVYRPGERIPSVRQASVQHRLSITTVVRAYLVLESRGAIESRPQSGYFVRARQDAPELALHASTPVAVSSAVDVSRLVLSTLRSIARDDAVPLGSPYPDATPFPAQRIARHAHAIARRRTRWGVIDDLPPGNPELIRQIARRYLEGGVAVDPAEIVVTIGATEAINLCLQAVAKPGDTIAVESPTFYAMLHAIERLGMRAIEVATHPGEGIDLDALARILASERIAACMVMPNFQNPLGFLMPDERKRALVELLARHDVPAIENDVYHELYYGAARPSTLKAFDARGLVLHCASFSKSLSPAYRVGWAMPGRYRDQVEKLKFLNTLATPAIDQLAIAEYLKHDGYDHHLRRIRKLYAQQASMMAALVQRFFPDGTRLSRPRGGYVLWIELPGGVDAMELYRLALAQKITLGPGHMFSTTLAYRHCIRLNYSYPWSPQIEAAVKALGRLAAVCAKR</sequence>
<dbReference type="InterPro" id="IPR004839">
    <property type="entry name" value="Aminotransferase_I/II_large"/>
</dbReference>
<evidence type="ECO:0000313" key="9">
    <source>
        <dbReference type="EMBL" id="ABC35477.1"/>
    </source>
</evidence>
<dbReference type="Pfam" id="PF00392">
    <property type="entry name" value="GntR"/>
    <property type="match status" value="1"/>
</dbReference>
<dbReference type="CDD" id="cd00609">
    <property type="entry name" value="AAT_like"/>
    <property type="match status" value="1"/>
</dbReference>
<dbReference type="Proteomes" id="UP000001930">
    <property type="component" value="Chromosome II"/>
</dbReference>
<keyword evidence="2" id="KW-0032">Aminotransferase</keyword>
<keyword evidence="3" id="KW-0808">Transferase</keyword>
<evidence type="ECO:0000256" key="3">
    <source>
        <dbReference type="ARBA" id="ARBA00022679"/>
    </source>
</evidence>
<evidence type="ECO:0000256" key="1">
    <source>
        <dbReference type="ARBA" id="ARBA00005384"/>
    </source>
</evidence>
<evidence type="ECO:0000256" key="7">
    <source>
        <dbReference type="ARBA" id="ARBA00023163"/>
    </source>
</evidence>
<proteinExistence type="inferred from homology"/>
<evidence type="ECO:0000256" key="6">
    <source>
        <dbReference type="ARBA" id="ARBA00023125"/>
    </source>
</evidence>
<dbReference type="GO" id="GO:0030170">
    <property type="term" value="F:pyridoxal phosphate binding"/>
    <property type="evidence" value="ECO:0007669"/>
    <property type="project" value="InterPro"/>
</dbReference>
<dbReference type="PANTHER" id="PTHR46577">
    <property type="entry name" value="HTH-TYPE TRANSCRIPTIONAL REGULATORY PROTEIN GABR"/>
    <property type="match status" value="1"/>
</dbReference>
<reference evidence="9 10" key="1">
    <citation type="journal article" date="2005" name="BMC Genomics">
        <title>Bacterial genome adaptation to niches: divergence of the potential virulence genes in three Burkholderia species of different survival strategies.</title>
        <authorList>
            <person name="Kim H.S."/>
            <person name="Schell M.A."/>
            <person name="Yu Y."/>
            <person name="Ulrich R.L."/>
            <person name="Sarria S.H."/>
            <person name="Nierman W.C."/>
            <person name="DeShazer D."/>
        </authorList>
    </citation>
    <scope>NUCLEOTIDE SEQUENCE [LARGE SCALE GENOMIC DNA]</scope>
    <source>
        <strain evidence="10">ATCC 700388 / DSM 13276 / CCUG 48851 / CIP 106301 / E264</strain>
    </source>
</reference>
<keyword evidence="10" id="KW-1185">Reference proteome</keyword>
<protein>
    <submittedName>
        <fullName evidence="9">Transcriptional regulator, GntR family</fullName>
    </submittedName>
</protein>
<dbReference type="GO" id="GO:0003677">
    <property type="term" value="F:DNA binding"/>
    <property type="evidence" value="ECO:0007669"/>
    <property type="project" value="UniProtKB-KW"/>
</dbReference>
<dbReference type="InterPro" id="IPR015422">
    <property type="entry name" value="PyrdxlP-dep_Trfase_small"/>
</dbReference>
<dbReference type="Pfam" id="PF00155">
    <property type="entry name" value="Aminotran_1_2"/>
    <property type="match status" value="1"/>
</dbReference>
<dbReference type="InterPro" id="IPR036388">
    <property type="entry name" value="WH-like_DNA-bd_sf"/>
</dbReference>
<dbReference type="Gene3D" id="3.40.640.10">
    <property type="entry name" value="Type I PLP-dependent aspartate aminotransferase-like (Major domain)"/>
    <property type="match status" value="1"/>
</dbReference>
<dbReference type="SMART" id="SM00345">
    <property type="entry name" value="HTH_GNTR"/>
    <property type="match status" value="1"/>
</dbReference>
<comment type="similarity">
    <text evidence="1">In the C-terminal section; belongs to the class-I pyridoxal-phosphate-dependent aminotransferase family.</text>
</comment>
<accession>Q2T5D2</accession>
<dbReference type="GO" id="GO:0008483">
    <property type="term" value="F:transaminase activity"/>
    <property type="evidence" value="ECO:0007669"/>
    <property type="project" value="UniProtKB-KW"/>
</dbReference>
<feature type="domain" description="HTH gntR-type" evidence="8">
    <location>
        <begin position="61"/>
        <end position="129"/>
    </location>
</feature>